<comment type="subcellular location">
    <subcellularLocation>
        <location evidence="1">Membrane</location>
        <topology evidence="1">Multi-pass membrane protein</topology>
    </subcellularLocation>
</comment>
<proteinExistence type="predicted"/>
<dbReference type="InterPro" id="IPR036259">
    <property type="entry name" value="MFS_trans_sf"/>
</dbReference>
<feature type="transmembrane region" description="Helical" evidence="8">
    <location>
        <begin position="461"/>
        <end position="491"/>
    </location>
</feature>
<dbReference type="GO" id="GO:0005315">
    <property type="term" value="F:phosphate transmembrane transporter activity"/>
    <property type="evidence" value="ECO:0007669"/>
    <property type="project" value="InterPro"/>
</dbReference>
<dbReference type="CDD" id="cd17364">
    <property type="entry name" value="MFS_PhT"/>
    <property type="match status" value="1"/>
</dbReference>
<feature type="domain" description="Major facilitator superfamily (MFS) profile" evidence="9">
    <location>
        <begin position="100"/>
        <end position="581"/>
    </location>
</feature>
<evidence type="ECO:0000256" key="8">
    <source>
        <dbReference type="SAM" id="Phobius"/>
    </source>
</evidence>
<keyword evidence="2" id="KW-0813">Transport</keyword>
<feature type="region of interest" description="Disordered" evidence="7">
    <location>
        <begin position="592"/>
        <end position="626"/>
    </location>
</feature>
<reference evidence="10 11" key="1">
    <citation type="journal article" date="2018" name="BMC Genomics">
        <title>Genomic evidence for intraspecific hybridization in a clonal and extremely halotolerant yeast.</title>
        <authorList>
            <person name="Gostincar C."/>
            <person name="Stajich J.E."/>
            <person name="Zupancic J."/>
            <person name="Zalar P."/>
            <person name="Gunde-Cimerman N."/>
        </authorList>
    </citation>
    <scope>NUCLEOTIDE SEQUENCE [LARGE SCALE GENOMIC DNA]</scope>
    <source>
        <strain evidence="10 11">EXF-171</strain>
    </source>
</reference>
<evidence type="ECO:0000313" key="10">
    <source>
        <dbReference type="EMBL" id="RMZ11039.1"/>
    </source>
</evidence>
<evidence type="ECO:0000256" key="5">
    <source>
        <dbReference type="ARBA" id="ARBA00022989"/>
    </source>
</evidence>
<feature type="transmembrane region" description="Helical" evidence="8">
    <location>
        <begin position="198"/>
        <end position="221"/>
    </location>
</feature>
<evidence type="ECO:0000259" key="9">
    <source>
        <dbReference type="PROSITE" id="PS50850"/>
    </source>
</evidence>
<accession>A0A3M7HCJ4</accession>
<evidence type="ECO:0000256" key="1">
    <source>
        <dbReference type="ARBA" id="ARBA00004141"/>
    </source>
</evidence>
<sequence length="626" mass="67378">MGQALTLSISFLGRRLRLRGCSLALDQDARNIDLFISDYSHSPEPKMATTIIMANKTAGGNAAFHNFNNDYAHIADPNERRRLALAEIDKAPFGWYHVRAILVAGIGFFTDAYDIFAIGIVTTMLGIVYWHNASSDPGKINPNADTAIKVATSGGTVIGQLGFGWLADMVGRKKMYGLELILIIFATLAQSLSADAPALTIVGVVIFWRVLMGIGIGGGGYKIRLNNLGFATTKWRGAMMGAVFAMQGLGQFGAGIISLIVVSGFKQSLLTAETVGECGGVCGEAVDKSWRVIIGFGAVPGCIALYYRLTIPETPRYTFDVSRDIVKAGSDVKAYLNSAPEGLPDEIARVRTMREEAPQLEIPKASLSDFFAHYSQWKYGKVLLGTAGSWFFLDVAFYGVGLNNSTILQAIGYGKGDTVYEILYNISVGNIILVCAGAIPGYWVTVALVDTIGRKPIQLGGFIILTILFCIIGFGYHVIGTGGLLACYVIAQFFFNFGPNSTTFIVPGECFPTRYRSTSHGISAASGKVGSIIAQVLIGPLRTRGATKENASPWLNHVMQIYALFMLLGCFTTLLIPETKRLTLEQLAGEVPGTPQFDPKLAGRVTEADRKSSMPSQGEAVDGEKV</sequence>
<dbReference type="InterPro" id="IPR005828">
    <property type="entry name" value="MFS_sugar_transport-like"/>
</dbReference>
<dbReference type="Gene3D" id="1.20.1250.20">
    <property type="entry name" value="MFS general substrate transporter like domains"/>
    <property type="match status" value="2"/>
</dbReference>
<feature type="transmembrane region" description="Helical" evidence="8">
    <location>
        <begin position="175"/>
        <end position="192"/>
    </location>
</feature>
<keyword evidence="4 8" id="KW-0812">Transmembrane</keyword>
<feature type="transmembrane region" description="Helical" evidence="8">
    <location>
        <begin position="289"/>
        <end position="307"/>
    </location>
</feature>
<dbReference type="Pfam" id="PF00083">
    <property type="entry name" value="Sugar_tr"/>
    <property type="match status" value="1"/>
</dbReference>
<feature type="transmembrane region" description="Helical" evidence="8">
    <location>
        <begin position="422"/>
        <end position="449"/>
    </location>
</feature>
<organism evidence="10 11">
    <name type="scientific">Hortaea werneckii</name>
    <name type="common">Black yeast</name>
    <name type="synonym">Cladosporium werneckii</name>
    <dbReference type="NCBI Taxonomy" id="91943"/>
    <lineage>
        <taxon>Eukaryota</taxon>
        <taxon>Fungi</taxon>
        <taxon>Dikarya</taxon>
        <taxon>Ascomycota</taxon>
        <taxon>Pezizomycotina</taxon>
        <taxon>Dothideomycetes</taxon>
        <taxon>Dothideomycetidae</taxon>
        <taxon>Mycosphaerellales</taxon>
        <taxon>Teratosphaeriaceae</taxon>
        <taxon>Hortaea</taxon>
    </lineage>
</organism>
<keyword evidence="5 8" id="KW-1133">Transmembrane helix</keyword>
<evidence type="ECO:0000256" key="7">
    <source>
        <dbReference type="SAM" id="MobiDB-lite"/>
    </source>
</evidence>
<dbReference type="InterPro" id="IPR004738">
    <property type="entry name" value="Phos_permease"/>
</dbReference>
<evidence type="ECO:0000313" key="11">
    <source>
        <dbReference type="Proteomes" id="UP000281468"/>
    </source>
</evidence>
<protein>
    <recommendedName>
        <fullName evidence="9">Major facilitator superfamily (MFS) profile domain-containing protein</fullName>
    </recommendedName>
</protein>
<evidence type="ECO:0000256" key="4">
    <source>
        <dbReference type="ARBA" id="ARBA00022692"/>
    </source>
</evidence>
<evidence type="ECO:0000256" key="6">
    <source>
        <dbReference type="ARBA" id="ARBA00023136"/>
    </source>
</evidence>
<dbReference type="Proteomes" id="UP000281468">
    <property type="component" value="Unassembled WGS sequence"/>
</dbReference>
<feature type="transmembrane region" description="Helical" evidence="8">
    <location>
        <begin position="382"/>
        <end position="402"/>
    </location>
</feature>
<gene>
    <name evidence="10" type="ORF">D0862_03052</name>
</gene>
<evidence type="ECO:0000256" key="2">
    <source>
        <dbReference type="ARBA" id="ARBA00022448"/>
    </source>
</evidence>
<comment type="caution">
    <text evidence="10">The sequence shown here is derived from an EMBL/GenBank/DDBJ whole genome shotgun (WGS) entry which is preliminary data.</text>
</comment>
<evidence type="ECO:0000256" key="3">
    <source>
        <dbReference type="ARBA" id="ARBA00022592"/>
    </source>
</evidence>
<dbReference type="GO" id="GO:0016020">
    <property type="term" value="C:membrane"/>
    <property type="evidence" value="ECO:0007669"/>
    <property type="project" value="UniProtKB-SubCell"/>
</dbReference>
<dbReference type="NCBIfam" id="TIGR00887">
    <property type="entry name" value="2A0109"/>
    <property type="match status" value="1"/>
</dbReference>
<keyword evidence="6 8" id="KW-0472">Membrane</keyword>
<keyword evidence="3" id="KW-0592">Phosphate transport</keyword>
<dbReference type="GO" id="GO:0006817">
    <property type="term" value="P:phosphate ion transport"/>
    <property type="evidence" value="ECO:0007669"/>
    <property type="project" value="UniProtKB-KW"/>
</dbReference>
<dbReference type="EMBL" id="QWIQ01000063">
    <property type="protein sequence ID" value="RMZ11039.1"/>
    <property type="molecule type" value="Genomic_DNA"/>
</dbReference>
<name>A0A3M7HCJ4_HORWE</name>
<dbReference type="AlphaFoldDB" id="A0A3M7HCJ4"/>
<dbReference type="PANTHER" id="PTHR24064">
    <property type="entry name" value="SOLUTE CARRIER FAMILY 22 MEMBER"/>
    <property type="match status" value="1"/>
</dbReference>
<dbReference type="SUPFAM" id="SSF103473">
    <property type="entry name" value="MFS general substrate transporter"/>
    <property type="match status" value="1"/>
</dbReference>
<dbReference type="PROSITE" id="PS50850">
    <property type="entry name" value="MFS"/>
    <property type="match status" value="1"/>
</dbReference>
<feature type="transmembrane region" description="Helical" evidence="8">
    <location>
        <begin position="100"/>
        <end position="130"/>
    </location>
</feature>
<feature type="transmembrane region" description="Helical" evidence="8">
    <location>
        <begin position="559"/>
        <end position="576"/>
    </location>
</feature>
<feature type="transmembrane region" description="Helical" evidence="8">
    <location>
        <begin position="242"/>
        <end position="265"/>
    </location>
</feature>
<dbReference type="InterPro" id="IPR020846">
    <property type="entry name" value="MFS_dom"/>
</dbReference>